<gene>
    <name evidence="2" type="ORF">ABNG04_08165</name>
</gene>
<reference evidence="2 3" key="1">
    <citation type="submission" date="2024-06" db="EMBL/GenBank/DDBJ databases">
        <title>Halorubrum miltondacostae sp. nov., a potential PHA producer isolated from an inland solar saltern in Rio Maior, Portugal.</title>
        <authorList>
            <person name="Albuquerque L."/>
            <person name="Viver T."/>
            <person name="Barroso C."/>
            <person name="Claudino R."/>
            <person name="Galvan M."/>
            <person name="Simoes G."/>
            <person name="Lobo Da Cunha A."/>
            <person name="Egas C."/>
        </authorList>
    </citation>
    <scope>NUCLEOTIDE SEQUENCE [LARGE SCALE GENOMIC DNA]</scope>
    <source>
        <strain evidence="2 3">RMP-11</strain>
    </source>
</reference>
<feature type="compositionally biased region" description="Basic and acidic residues" evidence="1">
    <location>
        <begin position="1"/>
        <end position="10"/>
    </location>
</feature>
<name>A0ABD5M0S0_9EURY</name>
<feature type="compositionally biased region" description="Basic and acidic residues" evidence="1">
    <location>
        <begin position="17"/>
        <end position="48"/>
    </location>
</feature>
<dbReference type="EMBL" id="JBEDNY010000002">
    <property type="protein sequence ID" value="MEZ3163849.1"/>
    <property type="molecule type" value="Genomic_DNA"/>
</dbReference>
<keyword evidence="3" id="KW-1185">Reference proteome</keyword>
<organism evidence="2 3">
    <name type="scientific">Halorubrum miltondacostae</name>
    <dbReference type="NCBI Taxonomy" id="3076378"/>
    <lineage>
        <taxon>Archaea</taxon>
        <taxon>Methanobacteriati</taxon>
        <taxon>Methanobacteriota</taxon>
        <taxon>Stenosarchaea group</taxon>
        <taxon>Halobacteria</taxon>
        <taxon>Halobacteriales</taxon>
        <taxon>Haloferacaceae</taxon>
        <taxon>Halorubrum</taxon>
    </lineage>
</organism>
<dbReference type="RefSeq" id="WP_371161631.1">
    <property type="nucleotide sequence ID" value="NZ_JBEDNX010000002.1"/>
</dbReference>
<accession>A0ABD5M0S0</accession>
<evidence type="ECO:0000313" key="2">
    <source>
        <dbReference type="EMBL" id="MEZ3163849.1"/>
    </source>
</evidence>
<sequence length="70" mass="8234">MAKEKDESADRTPQSKGEIHEGWEQKGEISRRYREAERKLPDNPRDDLWAYTPLVDYPTLLRSLQTGFAR</sequence>
<comment type="caution">
    <text evidence="2">The sequence shown here is derived from an EMBL/GenBank/DDBJ whole genome shotgun (WGS) entry which is preliminary data.</text>
</comment>
<proteinExistence type="predicted"/>
<protein>
    <submittedName>
        <fullName evidence="2">Uncharacterized protein</fullName>
    </submittedName>
</protein>
<evidence type="ECO:0000313" key="3">
    <source>
        <dbReference type="Proteomes" id="UP001567572"/>
    </source>
</evidence>
<dbReference type="Proteomes" id="UP001567572">
    <property type="component" value="Unassembled WGS sequence"/>
</dbReference>
<feature type="region of interest" description="Disordered" evidence="1">
    <location>
        <begin position="1"/>
        <end position="48"/>
    </location>
</feature>
<evidence type="ECO:0000256" key="1">
    <source>
        <dbReference type="SAM" id="MobiDB-lite"/>
    </source>
</evidence>
<dbReference type="AlphaFoldDB" id="A0ABD5M0S0"/>